<dbReference type="EMBL" id="CP062789">
    <property type="protein sequence ID" value="QOK21592.1"/>
    <property type="molecule type" value="Genomic_DNA"/>
</dbReference>
<organism evidence="2 3">
    <name type="scientific">Janibacter indicus</name>
    <dbReference type="NCBI Taxonomy" id="857417"/>
    <lineage>
        <taxon>Bacteria</taxon>
        <taxon>Bacillati</taxon>
        <taxon>Actinomycetota</taxon>
        <taxon>Actinomycetes</taxon>
        <taxon>Micrococcales</taxon>
        <taxon>Intrasporangiaceae</taxon>
        <taxon>Janibacter</taxon>
    </lineage>
</organism>
<evidence type="ECO:0000313" key="2">
    <source>
        <dbReference type="EMBL" id="QOK21592.1"/>
    </source>
</evidence>
<accession>A0A7L9IX95</accession>
<evidence type="ECO:0000256" key="1">
    <source>
        <dbReference type="SAM" id="MobiDB-lite"/>
    </source>
</evidence>
<gene>
    <name evidence="2" type="ORF">IGS73_10520</name>
</gene>
<dbReference type="PROSITE" id="PS51257">
    <property type="entry name" value="PROKAR_LIPOPROTEIN"/>
    <property type="match status" value="1"/>
</dbReference>
<sequence>MKRVGGVAVLAAGVVLLAGCVRDSGGASTTTVTKTAEPIPEESLAPEPSASSTTTVPWSLGEYAQNDYQKTRAIAVEQASSEYSQLAADQQWWKVEIETCALADLQGETVTTGWSPWGLQGDDGGSYPASNMTWSDFPKPQYPFGSDPIPVGQCRKGWVMVAMNQGVSASAVTYSPDGATGTTWTVE</sequence>
<protein>
    <submittedName>
        <fullName evidence="2">Uncharacterized protein</fullName>
    </submittedName>
</protein>
<feature type="compositionally biased region" description="Low complexity" evidence="1">
    <location>
        <begin position="36"/>
        <end position="55"/>
    </location>
</feature>
<name>A0A7L9IX95_9MICO</name>
<dbReference type="Proteomes" id="UP000593998">
    <property type="component" value="Chromosome"/>
</dbReference>
<evidence type="ECO:0000313" key="3">
    <source>
        <dbReference type="Proteomes" id="UP000593998"/>
    </source>
</evidence>
<dbReference type="RefSeq" id="WP_125932824.1">
    <property type="nucleotide sequence ID" value="NZ_CP013290.1"/>
</dbReference>
<reference evidence="2 3" key="1">
    <citation type="submission" date="2020-10" db="EMBL/GenBank/DDBJ databases">
        <title>Janibacter indicus TT2 genome sequence.</title>
        <authorList>
            <person name="Lee K."/>
            <person name="Ganzorig M."/>
        </authorList>
    </citation>
    <scope>NUCLEOTIDE SEQUENCE [LARGE SCALE GENOMIC DNA]</scope>
    <source>
        <strain evidence="2 3">TT2</strain>
    </source>
</reference>
<feature type="region of interest" description="Disordered" evidence="1">
    <location>
        <begin position="25"/>
        <end position="57"/>
    </location>
</feature>
<dbReference type="AlphaFoldDB" id="A0A7L9IX95"/>
<proteinExistence type="predicted"/>